<evidence type="ECO:0000259" key="1">
    <source>
        <dbReference type="PROSITE" id="PS50943"/>
    </source>
</evidence>
<dbReference type="STRING" id="860235.AOZ06_40030"/>
<dbReference type="AlphaFoldDB" id="A0A0N9I7U1"/>
<proteinExistence type="predicted"/>
<dbReference type="PROSITE" id="PS50943">
    <property type="entry name" value="HTH_CROC1"/>
    <property type="match status" value="1"/>
</dbReference>
<protein>
    <recommendedName>
        <fullName evidence="1">HTH cro/C1-type domain-containing protein</fullName>
    </recommendedName>
</protein>
<dbReference type="GO" id="GO:0003677">
    <property type="term" value="F:DNA binding"/>
    <property type="evidence" value="ECO:0007669"/>
    <property type="project" value="InterPro"/>
</dbReference>
<dbReference type="KEGG" id="kphy:AOZ06_40030"/>
<dbReference type="InterPro" id="IPR010982">
    <property type="entry name" value="Lambda_DNA-bd_dom_sf"/>
</dbReference>
<dbReference type="Proteomes" id="UP000063699">
    <property type="component" value="Chromosome"/>
</dbReference>
<evidence type="ECO:0000313" key="2">
    <source>
        <dbReference type="EMBL" id="ALG12232.1"/>
    </source>
</evidence>
<dbReference type="SUPFAM" id="SSF47413">
    <property type="entry name" value="lambda repressor-like DNA-binding domains"/>
    <property type="match status" value="1"/>
</dbReference>
<sequence>MSEPETGGSLADKIDYLFRTIRRPDGTEHSMEEVARWCAEQTGESFSKQYVSLLRKGQRVNPTKRHIEALARFFDVPVEFFFDAARAAEIRANLDLAIALRNAGVRQVALRATTLDEIDLQEVLRLIEDIGRRRKDEEGK</sequence>
<accession>A0A0N9I7U1</accession>
<gene>
    <name evidence="2" type="ORF">AOZ06_40030</name>
</gene>
<dbReference type="InterPro" id="IPR001387">
    <property type="entry name" value="Cro/C1-type_HTH"/>
</dbReference>
<keyword evidence="3" id="KW-1185">Reference proteome</keyword>
<name>A0A0N9I7U1_9PSEU</name>
<dbReference type="EMBL" id="CP012752">
    <property type="protein sequence ID" value="ALG12232.1"/>
    <property type="molecule type" value="Genomic_DNA"/>
</dbReference>
<evidence type="ECO:0000313" key="3">
    <source>
        <dbReference type="Proteomes" id="UP000063699"/>
    </source>
</evidence>
<organism evidence="2 3">
    <name type="scientific">Kibdelosporangium phytohabitans</name>
    <dbReference type="NCBI Taxonomy" id="860235"/>
    <lineage>
        <taxon>Bacteria</taxon>
        <taxon>Bacillati</taxon>
        <taxon>Actinomycetota</taxon>
        <taxon>Actinomycetes</taxon>
        <taxon>Pseudonocardiales</taxon>
        <taxon>Pseudonocardiaceae</taxon>
        <taxon>Kibdelosporangium</taxon>
    </lineage>
</organism>
<dbReference type="Gene3D" id="1.10.260.40">
    <property type="entry name" value="lambda repressor-like DNA-binding domains"/>
    <property type="match status" value="1"/>
</dbReference>
<feature type="domain" description="HTH cro/C1-type" evidence="1">
    <location>
        <begin position="47"/>
        <end position="81"/>
    </location>
</feature>
<dbReference type="RefSeq" id="WP_054294128.1">
    <property type="nucleotide sequence ID" value="NZ_CP012752.1"/>
</dbReference>
<dbReference type="OrthoDB" id="2679623at2"/>
<reference evidence="2 3" key="1">
    <citation type="submission" date="2015-07" db="EMBL/GenBank/DDBJ databases">
        <title>Genome sequencing of Kibdelosporangium phytohabitans.</title>
        <authorList>
            <person name="Qin S."/>
            <person name="Xing K."/>
        </authorList>
    </citation>
    <scope>NUCLEOTIDE SEQUENCE [LARGE SCALE GENOMIC DNA]</scope>
    <source>
        <strain evidence="2 3">KLBMP1111</strain>
    </source>
</reference>